<sequence length="184" mass="19757">MEAYPRRSKLGKFMLVGGLVGAAVSLFDRGTRMSVVKGMGATKNGGIKLYQNMKSDPSSVSNYIREKADNIKMTAQEVSKDLTEMADKMNGVTTSSKQAYQYAMETGSEISEIAHKLRHPMQGQALPSVSVAGTGATTTAQSKPQEKQTTTASTDATTLNSSHFGNEFGSEGIHEYFPSNSSNK</sequence>
<name>A0A8J2YIQ2_9BACL</name>
<proteinExistence type="predicted"/>
<evidence type="ECO:0000313" key="3">
    <source>
        <dbReference type="Proteomes" id="UP000628775"/>
    </source>
</evidence>
<gene>
    <name evidence="2" type="ORF">GCM10011391_25080</name>
</gene>
<accession>A0A8J2YIQ2</accession>
<evidence type="ECO:0000256" key="1">
    <source>
        <dbReference type="SAM" id="MobiDB-lite"/>
    </source>
</evidence>
<organism evidence="2 3">
    <name type="scientific">Pullulanibacillus camelliae</name>
    <dbReference type="NCBI Taxonomy" id="1707096"/>
    <lineage>
        <taxon>Bacteria</taxon>
        <taxon>Bacillati</taxon>
        <taxon>Bacillota</taxon>
        <taxon>Bacilli</taxon>
        <taxon>Bacillales</taxon>
        <taxon>Sporolactobacillaceae</taxon>
        <taxon>Pullulanibacillus</taxon>
    </lineage>
</organism>
<comment type="caution">
    <text evidence="2">The sequence shown here is derived from an EMBL/GenBank/DDBJ whole genome shotgun (WGS) entry which is preliminary data.</text>
</comment>
<dbReference type="AlphaFoldDB" id="A0A8J2YIQ2"/>
<feature type="region of interest" description="Disordered" evidence="1">
    <location>
        <begin position="134"/>
        <end position="184"/>
    </location>
</feature>
<dbReference type="Proteomes" id="UP000628775">
    <property type="component" value="Unassembled WGS sequence"/>
</dbReference>
<reference evidence="2" key="2">
    <citation type="submission" date="2020-09" db="EMBL/GenBank/DDBJ databases">
        <authorList>
            <person name="Sun Q."/>
            <person name="Zhou Y."/>
        </authorList>
    </citation>
    <scope>NUCLEOTIDE SEQUENCE</scope>
    <source>
        <strain evidence="2">CGMCC 1.15371</strain>
    </source>
</reference>
<dbReference type="EMBL" id="BMIR01000011">
    <property type="protein sequence ID" value="GGE45234.1"/>
    <property type="molecule type" value="Genomic_DNA"/>
</dbReference>
<reference evidence="2" key="1">
    <citation type="journal article" date="2014" name="Int. J. Syst. Evol. Microbiol.">
        <title>Complete genome sequence of Corynebacterium casei LMG S-19264T (=DSM 44701T), isolated from a smear-ripened cheese.</title>
        <authorList>
            <consortium name="US DOE Joint Genome Institute (JGI-PGF)"/>
            <person name="Walter F."/>
            <person name="Albersmeier A."/>
            <person name="Kalinowski J."/>
            <person name="Ruckert C."/>
        </authorList>
    </citation>
    <scope>NUCLEOTIDE SEQUENCE</scope>
    <source>
        <strain evidence="2">CGMCC 1.15371</strain>
    </source>
</reference>
<feature type="compositionally biased region" description="Low complexity" evidence="1">
    <location>
        <begin position="149"/>
        <end position="158"/>
    </location>
</feature>
<keyword evidence="3" id="KW-1185">Reference proteome</keyword>
<dbReference type="RefSeq" id="WP_188694454.1">
    <property type="nucleotide sequence ID" value="NZ_BMIR01000011.1"/>
</dbReference>
<evidence type="ECO:0008006" key="4">
    <source>
        <dbReference type="Google" id="ProtNLM"/>
    </source>
</evidence>
<evidence type="ECO:0000313" key="2">
    <source>
        <dbReference type="EMBL" id="GGE45234.1"/>
    </source>
</evidence>
<protein>
    <recommendedName>
        <fullName evidence="4">YtxH domain-containing protein</fullName>
    </recommendedName>
</protein>